<evidence type="ECO:0000259" key="3">
    <source>
        <dbReference type="PROSITE" id="PS51186"/>
    </source>
</evidence>
<dbReference type="EMBL" id="SNWX01000012">
    <property type="protein sequence ID" value="TDO89321.1"/>
    <property type="molecule type" value="Genomic_DNA"/>
</dbReference>
<proteinExistence type="predicted"/>
<dbReference type="GO" id="GO:0016747">
    <property type="term" value="F:acyltransferase activity, transferring groups other than amino-acyl groups"/>
    <property type="evidence" value="ECO:0007669"/>
    <property type="project" value="InterPro"/>
</dbReference>
<dbReference type="InterPro" id="IPR016181">
    <property type="entry name" value="Acyl_CoA_acyltransferase"/>
</dbReference>
<keyword evidence="1 4" id="KW-0808">Transferase</keyword>
<gene>
    <name evidence="4" type="ORF">DFR79_11275</name>
</gene>
<organism evidence="4 5">
    <name type="scientific">Halanaerobium saccharolyticum</name>
    <dbReference type="NCBI Taxonomy" id="43595"/>
    <lineage>
        <taxon>Bacteria</taxon>
        <taxon>Bacillati</taxon>
        <taxon>Bacillota</taxon>
        <taxon>Clostridia</taxon>
        <taxon>Halanaerobiales</taxon>
        <taxon>Halanaerobiaceae</taxon>
        <taxon>Halanaerobium</taxon>
    </lineage>
</organism>
<keyword evidence="2" id="KW-0012">Acyltransferase</keyword>
<evidence type="ECO:0000313" key="4">
    <source>
        <dbReference type="EMBL" id="TDO89321.1"/>
    </source>
</evidence>
<dbReference type="Proteomes" id="UP000295064">
    <property type="component" value="Unassembled WGS sequence"/>
</dbReference>
<dbReference type="PANTHER" id="PTHR43072">
    <property type="entry name" value="N-ACETYLTRANSFERASE"/>
    <property type="match status" value="1"/>
</dbReference>
<dbReference type="CDD" id="cd04301">
    <property type="entry name" value="NAT_SF"/>
    <property type="match status" value="1"/>
</dbReference>
<dbReference type="PANTHER" id="PTHR43072:SF23">
    <property type="entry name" value="UPF0039 PROTEIN C11D3.02C"/>
    <property type="match status" value="1"/>
</dbReference>
<dbReference type="InterPro" id="IPR000182">
    <property type="entry name" value="GNAT_dom"/>
</dbReference>
<feature type="domain" description="N-acetyltransferase" evidence="3">
    <location>
        <begin position="3"/>
        <end position="157"/>
    </location>
</feature>
<evidence type="ECO:0000256" key="1">
    <source>
        <dbReference type="ARBA" id="ARBA00022679"/>
    </source>
</evidence>
<dbReference type="RefSeq" id="WP_133515135.1">
    <property type="nucleotide sequence ID" value="NZ_SNWX01000012.1"/>
</dbReference>
<dbReference type="Gene3D" id="3.40.630.30">
    <property type="match status" value="1"/>
</dbReference>
<dbReference type="SUPFAM" id="SSF55729">
    <property type="entry name" value="Acyl-CoA N-acyltransferases (Nat)"/>
    <property type="match status" value="1"/>
</dbReference>
<dbReference type="Pfam" id="PF00583">
    <property type="entry name" value="Acetyltransf_1"/>
    <property type="match status" value="1"/>
</dbReference>
<sequence length="166" mass="19083">MEYIIEKMKTEDWEGVREIYLEGIKTGNSTFQAQAPDWKEWDTGHSSECRLVAKKRDEVLGWAALSPVSDRCVYSGVAEVSIYVGEKYRKNNIGTNLLKKLVKISERNGFWTLQAGVFPENKASLLLHKKYGFREVGIREKIGKMKNGEWRDVVLLERRSNKVGIN</sequence>
<accession>A0A4R6LPI2</accession>
<dbReference type="OrthoDB" id="9798006at2"/>
<evidence type="ECO:0000256" key="2">
    <source>
        <dbReference type="ARBA" id="ARBA00023315"/>
    </source>
</evidence>
<dbReference type="AlphaFoldDB" id="A0A4R6LPI2"/>
<reference evidence="4 5" key="1">
    <citation type="submission" date="2019-03" db="EMBL/GenBank/DDBJ databases">
        <title>Subsurface microbial communities from deep shales in Ohio and West Virginia, USA.</title>
        <authorList>
            <person name="Wrighton K."/>
        </authorList>
    </citation>
    <scope>NUCLEOTIDE SEQUENCE [LARGE SCALE GENOMIC DNA]</scope>
    <source>
        <strain evidence="4 5">MA284_T2</strain>
    </source>
</reference>
<dbReference type="PROSITE" id="PS51186">
    <property type="entry name" value="GNAT"/>
    <property type="match status" value="1"/>
</dbReference>
<name>A0A4R6LPI2_9FIRM</name>
<comment type="caution">
    <text evidence="4">The sequence shown here is derived from an EMBL/GenBank/DDBJ whole genome shotgun (WGS) entry which is preliminary data.</text>
</comment>
<protein>
    <submittedName>
        <fullName evidence="4">Phosphinothricin acetyltransferase</fullName>
    </submittedName>
</protein>
<evidence type="ECO:0000313" key="5">
    <source>
        <dbReference type="Proteomes" id="UP000295064"/>
    </source>
</evidence>